<evidence type="ECO:0000313" key="2">
    <source>
        <dbReference type="Proteomes" id="UP001412067"/>
    </source>
</evidence>
<keyword evidence="2" id="KW-1185">Reference proteome</keyword>
<organism evidence="1 2">
    <name type="scientific">Platanthera guangdongensis</name>
    <dbReference type="NCBI Taxonomy" id="2320717"/>
    <lineage>
        <taxon>Eukaryota</taxon>
        <taxon>Viridiplantae</taxon>
        <taxon>Streptophyta</taxon>
        <taxon>Embryophyta</taxon>
        <taxon>Tracheophyta</taxon>
        <taxon>Spermatophyta</taxon>
        <taxon>Magnoliopsida</taxon>
        <taxon>Liliopsida</taxon>
        <taxon>Asparagales</taxon>
        <taxon>Orchidaceae</taxon>
        <taxon>Orchidoideae</taxon>
        <taxon>Orchideae</taxon>
        <taxon>Orchidinae</taxon>
        <taxon>Platanthera</taxon>
    </lineage>
</organism>
<protein>
    <submittedName>
        <fullName evidence="1">Uncharacterized protein</fullName>
    </submittedName>
</protein>
<dbReference type="InterPro" id="IPR008833">
    <property type="entry name" value="Surf2"/>
</dbReference>
<accession>A0ABR2M6W0</accession>
<name>A0ABR2M6W0_9ASPA</name>
<sequence length="259" mass="29237">MEVDGESMEKQGCLLLGSPTFIVLGNGRLRCEETGHDLPAKDKDSYSRTKACRLALIDAALYKKISPLNTFLPHPLSKSKLVCSLTGDSINKSEEHILKHIHGKRFLKKLEVKDQQTLENFEKDAKKSKKPSKLNAISFNYQRVKAFMPREPVANSSDSEESDFWIPPVGNRWDFNDQKGRCETCATSDQEPEAEVSSEIASGIVYNDEDIWMRGCSIMQRPIMREVSAISFIIELLAFLLGTLKRHALLPLAWADEYS</sequence>
<proteinExistence type="predicted"/>
<dbReference type="PANTHER" id="PTHR47854:SF1">
    <property type="entry name" value="SURFEIT LOCUS PROTEIN 2 (SURF2)"/>
    <property type="match status" value="1"/>
</dbReference>
<comment type="caution">
    <text evidence="1">The sequence shown here is derived from an EMBL/GenBank/DDBJ whole genome shotgun (WGS) entry which is preliminary data.</text>
</comment>
<dbReference type="Proteomes" id="UP001412067">
    <property type="component" value="Unassembled WGS sequence"/>
</dbReference>
<dbReference type="EMBL" id="JBBWWR010000012">
    <property type="protein sequence ID" value="KAK8958913.1"/>
    <property type="molecule type" value="Genomic_DNA"/>
</dbReference>
<reference evidence="1 2" key="1">
    <citation type="journal article" date="2022" name="Nat. Plants">
        <title>Genomes of leafy and leafless Platanthera orchids illuminate the evolution of mycoheterotrophy.</title>
        <authorList>
            <person name="Li M.H."/>
            <person name="Liu K.W."/>
            <person name="Li Z."/>
            <person name="Lu H.C."/>
            <person name="Ye Q.L."/>
            <person name="Zhang D."/>
            <person name="Wang J.Y."/>
            <person name="Li Y.F."/>
            <person name="Zhong Z.M."/>
            <person name="Liu X."/>
            <person name="Yu X."/>
            <person name="Liu D.K."/>
            <person name="Tu X.D."/>
            <person name="Liu B."/>
            <person name="Hao Y."/>
            <person name="Liao X.Y."/>
            <person name="Jiang Y.T."/>
            <person name="Sun W.H."/>
            <person name="Chen J."/>
            <person name="Chen Y.Q."/>
            <person name="Ai Y."/>
            <person name="Zhai J.W."/>
            <person name="Wu S.S."/>
            <person name="Zhou Z."/>
            <person name="Hsiao Y.Y."/>
            <person name="Wu W.L."/>
            <person name="Chen Y.Y."/>
            <person name="Lin Y.F."/>
            <person name="Hsu J.L."/>
            <person name="Li C.Y."/>
            <person name="Wang Z.W."/>
            <person name="Zhao X."/>
            <person name="Zhong W.Y."/>
            <person name="Ma X.K."/>
            <person name="Ma L."/>
            <person name="Huang J."/>
            <person name="Chen G.Z."/>
            <person name="Huang M.Z."/>
            <person name="Huang L."/>
            <person name="Peng D.H."/>
            <person name="Luo Y.B."/>
            <person name="Zou S.Q."/>
            <person name="Chen S.P."/>
            <person name="Lan S."/>
            <person name="Tsai W.C."/>
            <person name="Van de Peer Y."/>
            <person name="Liu Z.J."/>
        </authorList>
    </citation>
    <scope>NUCLEOTIDE SEQUENCE [LARGE SCALE GENOMIC DNA]</scope>
    <source>
        <strain evidence="1">Lor288</strain>
    </source>
</reference>
<evidence type="ECO:0000313" key="1">
    <source>
        <dbReference type="EMBL" id="KAK8958913.1"/>
    </source>
</evidence>
<gene>
    <name evidence="1" type="ORF">KSP40_PGU011023</name>
</gene>
<dbReference type="PANTHER" id="PTHR47854">
    <property type="entry name" value="SURFEIT LOCUS PROTEIN 2 (SURF2)"/>
    <property type="match status" value="1"/>
</dbReference>
<dbReference type="Pfam" id="PF05477">
    <property type="entry name" value="SURF2"/>
    <property type="match status" value="1"/>
</dbReference>